<organism evidence="2 3">
    <name type="scientific">Paenimyroides viscosum</name>
    <dbReference type="NCBI Taxonomy" id="2488729"/>
    <lineage>
        <taxon>Bacteria</taxon>
        <taxon>Pseudomonadati</taxon>
        <taxon>Bacteroidota</taxon>
        <taxon>Flavobacteriia</taxon>
        <taxon>Flavobacteriales</taxon>
        <taxon>Flavobacteriaceae</taxon>
        <taxon>Paenimyroides</taxon>
    </lineage>
</organism>
<reference evidence="2 3" key="1">
    <citation type="submission" date="2018-11" db="EMBL/GenBank/DDBJ databases">
        <title>Flavobacterium sp. nov., YIM 102796 draft genome.</title>
        <authorList>
            <person name="Li G."/>
            <person name="Jiang Y."/>
        </authorList>
    </citation>
    <scope>NUCLEOTIDE SEQUENCE [LARGE SCALE GENOMIC DNA]</scope>
    <source>
        <strain evidence="2 3">YIM 102796</strain>
    </source>
</reference>
<keyword evidence="1" id="KW-0472">Membrane</keyword>
<accession>A0A3P1AR73</accession>
<proteinExistence type="predicted"/>
<evidence type="ECO:0000313" key="3">
    <source>
        <dbReference type="Proteomes" id="UP000268372"/>
    </source>
</evidence>
<keyword evidence="1" id="KW-0812">Transmembrane</keyword>
<evidence type="ECO:0000313" key="2">
    <source>
        <dbReference type="EMBL" id="RRA90373.1"/>
    </source>
</evidence>
<keyword evidence="3" id="KW-1185">Reference proteome</keyword>
<comment type="caution">
    <text evidence="2">The sequence shown here is derived from an EMBL/GenBank/DDBJ whole genome shotgun (WGS) entry which is preliminary data.</text>
</comment>
<sequence length="40" mass="4468">MQDILIYIVLFIAVAFLLKKFVFKKKKKGSCGNDNNCGCG</sequence>
<protein>
    <submittedName>
        <fullName evidence="2">FeoB-associated Cys-rich membrane protein</fullName>
    </submittedName>
</protein>
<name>A0A3P1AR73_9FLAO</name>
<dbReference type="AlphaFoldDB" id="A0A3P1AR73"/>
<dbReference type="RefSeq" id="WP_124900428.1">
    <property type="nucleotide sequence ID" value="NZ_RQTJ01000044.1"/>
</dbReference>
<dbReference type="EMBL" id="RQTJ01000044">
    <property type="protein sequence ID" value="RRA90373.1"/>
    <property type="molecule type" value="Genomic_DNA"/>
</dbReference>
<gene>
    <name evidence="2" type="ORF">EG242_13685</name>
</gene>
<keyword evidence="1" id="KW-1133">Transmembrane helix</keyword>
<evidence type="ECO:0000256" key="1">
    <source>
        <dbReference type="SAM" id="Phobius"/>
    </source>
</evidence>
<dbReference type="Pfam" id="PF12669">
    <property type="entry name" value="FeoB_associated"/>
    <property type="match status" value="1"/>
</dbReference>
<dbReference type="Proteomes" id="UP000268372">
    <property type="component" value="Unassembled WGS sequence"/>
</dbReference>
<feature type="transmembrane region" description="Helical" evidence="1">
    <location>
        <begin position="6"/>
        <end position="23"/>
    </location>
</feature>